<dbReference type="OrthoDB" id="10443097at2759"/>
<accession>A0A2P5FMW4</accession>
<keyword evidence="2" id="KW-1185">Reference proteome</keyword>
<dbReference type="InParanoid" id="A0A2P5FMW4"/>
<name>A0A2P5FMW4_TREOI</name>
<comment type="caution">
    <text evidence="1">The sequence shown here is derived from an EMBL/GenBank/DDBJ whole genome shotgun (WGS) entry which is preliminary data.</text>
</comment>
<gene>
    <name evidence="1" type="ORF">TorRG33x02_049950</name>
</gene>
<evidence type="ECO:0000313" key="2">
    <source>
        <dbReference type="Proteomes" id="UP000237000"/>
    </source>
</evidence>
<reference evidence="2" key="1">
    <citation type="submission" date="2016-06" db="EMBL/GenBank/DDBJ databases">
        <title>Parallel loss of symbiosis genes in relatives of nitrogen-fixing non-legume Parasponia.</title>
        <authorList>
            <person name="Van Velzen R."/>
            <person name="Holmer R."/>
            <person name="Bu F."/>
            <person name="Rutten L."/>
            <person name="Van Zeijl A."/>
            <person name="Liu W."/>
            <person name="Santuari L."/>
            <person name="Cao Q."/>
            <person name="Sharma T."/>
            <person name="Shen D."/>
            <person name="Roswanjaya Y."/>
            <person name="Wardhani T."/>
            <person name="Kalhor M.S."/>
            <person name="Jansen J."/>
            <person name="Van den Hoogen J."/>
            <person name="Gungor B."/>
            <person name="Hartog M."/>
            <person name="Hontelez J."/>
            <person name="Verver J."/>
            <person name="Yang W.-C."/>
            <person name="Schijlen E."/>
            <person name="Repin R."/>
            <person name="Schilthuizen M."/>
            <person name="Schranz E."/>
            <person name="Heidstra R."/>
            <person name="Miyata K."/>
            <person name="Fedorova E."/>
            <person name="Kohlen W."/>
            <person name="Bisseling T."/>
            <person name="Smit S."/>
            <person name="Geurts R."/>
        </authorList>
    </citation>
    <scope>NUCLEOTIDE SEQUENCE [LARGE SCALE GENOMIC DNA]</scope>
    <source>
        <strain evidence="2">cv. RG33-2</strain>
    </source>
</reference>
<proteinExistence type="predicted"/>
<dbReference type="Proteomes" id="UP000237000">
    <property type="component" value="Unassembled WGS sequence"/>
</dbReference>
<protein>
    <submittedName>
        <fullName evidence="1">Uncharacterized protein</fullName>
    </submittedName>
</protein>
<dbReference type="EMBL" id="JXTC01000020">
    <property type="protein sequence ID" value="PON99135.1"/>
    <property type="molecule type" value="Genomic_DNA"/>
</dbReference>
<dbReference type="AlphaFoldDB" id="A0A2P5FMW4"/>
<sequence>MRIGPIPCHNDGLQVAREYMYLVTEESIAEMATGEIMAQAAAVENVTQAPTGESVT</sequence>
<evidence type="ECO:0000313" key="1">
    <source>
        <dbReference type="EMBL" id="PON99135.1"/>
    </source>
</evidence>
<organism evidence="1 2">
    <name type="scientific">Trema orientale</name>
    <name type="common">Charcoal tree</name>
    <name type="synonym">Celtis orientalis</name>
    <dbReference type="NCBI Taxonomy" id="63057"/>
    <lineage>
        <taxon>Eukaryota</taxon>
        <taxon>Viridiplantae</taxon>
        <taxon>Streptophyta</taxon>
        <taxon>Embryophyta</taxon>
        <taxon>Tracheophyta</taxon>
        <taxon>Spermatophyta</taxon>
        <taxon>Magnoliopsida</taxon>
        <taxon>eudicotyledons</taxon>
        <taxon>Gunneridae</taxon>
        <taxon>Pentapetalae</taxon>
        <taxon>rosids</taxon>
        <taxon>fabids</taxon>
        <taxon>Rosales</taxon>
        <taxon>Cannabaceae</taxon>
        <taxon>Trema</taxon>
    </lineage>
</organism>